<dbReference type="InterPro" id="IPR013498">
    <property type="entry name" value="Topo_IA_Znf"/>
</dbReference>
<dbReference type="InterPro" id="IPR028612">
    <property type="entry name" value="Topoisom_1_IA"/>
</dbReference>
<keyword evidence="8" id="KW-0460">Magnesium</keyword>
<comment type="cofactor">
    <cofactor evidence="2">
        <name>Mg(2+)</name>
        <dbReference type="ChEBI" id="CHEBI:18420"/>
    </cofactor>
</comment>
<dbReference type="Gene3D" id="3.40.50.140">
    <property type="match status" value="1"/>
</dbReference>
<dbReference type="SUPFAM" id="SSF56712">
    <property type="entry name" value="Prokaryotic type I DNA topoisomerase"/>
    <property type="match status" value="1"/>
</dbReference>
<dbReference type="GO" id="GO:0006281">
    <property type="term" value="P:DNA repair"/>
    <property type="evidence" value="ECO:0007669"/>
    <property type="project" value="TreeGrafter"/>
</dbReference>
<evidence type="ECO:0000256" key="2">
    <source>
        <dbReference type="ARBA" id="ARBA00001946"/>
    </source>
</evidence>
<dbReference type="SMART" id="SM00493">
    <property type="entry name" value="TOPRIM"/>
    <property type="match status" value="1"/>
</dbReference>
<dbReference type="PANTHER" id="PTHR11390">
    <property type="entry name" value="PROKARYOTIC DNA TOPOISOMERASE"/>
    <property type="match status" value="1"/>
</dbReference>
<evidence type="ECO:0000256" key="13">
    <source>
        <dbReference type="SAM" id="MobiDB-lite"/>
    </source>
</evidence>
<dbReference type="InterPro" id="IPR003602">
    <property type="entry name" value="Topo_IA_DNA-bd_dom"/>
</dbReference>
<dbReference type="Pfam" id="PF01751">
    <property type="entry name" value="Toprim"/>
    <property type="match status" value="1"/>
</dbReference>
<evidence type="ECO:0000256" key="9">
    <source>
        <dbReference type="ARBA" id="ARBA00023029"/>
    </source>
</evidence>
<dbReference type="NCBIfam" id="NF005555">
    <property type="entry name" value="PRK07220.1"/>
    <property type="match status" value="1"/>
</dbReference>
<feature type="domain" description="Toprim" evidence="14">
    <location>
        <begin position="1"/>
        <end position="141"/>
    </location>
</feature>
<evidence type="ECO:0000259" key="15">
    <source>
        <dbReference type="PROSITE" id="PS52039"/>
    </source>
</evidence>
<evidence type="ECO:0000256" key="6">
    <source>
        <dbReference type="ARBA" id="ARBA00022771"/>
    </source>
</evidence>
<comment type="subunit">
    <text evidence="12">Monomer.</text>
</comment>
<dbReference type="PANTHER" id="PTHR11390:SF26">
    <property type="entry name" value="DNA TOPOISOMERASE 1"/>
    <property type="match status" value="1"/>
</dbReference>
<dbReference type="AlphaFoldDB" id="A0A6J4R0U7"/>
<keyword evidence="5" id="KW-0677">Repeat</keyword>
<feature type="region of interest" description="Interaction with DNA" evidence="12">
    <location>
        <begin position="195"/>
        <end position="200"/>
    </location>
</feature>
<dbReference type="PRINTS" id="PR00417">
    <property type="entry name" value="PRTPISMRASEI"/>
</dbReference>
<dbReference type="HAMAP" id="MF_00952">
    <property type="entry name" value="Topoisom_1_prok"/>
    <property type="match status" value="1"/>
</dbReference>
<dbReference type="InterPro" id="IPR006171">
    <property type="entry name" value="TOPRIM_dom"/>
</dbReference>
<keyword evidence="9 12" id="KW-0799">Topoisomerase</keyword>
<dbReference type="InterPro" id="IPR013497">
    <property type="entry name" value="Topo_IA_cen"/>
</dbReference>
<comment type="caution">
    <text evidence="12">Lacks conserved residue(s) required for the propagation of feature annotation.</text>
</comment>
<protein>
    <recommendedName>
        <fullName evidence="12">DNA topoisomerase 1</fullName>
        <ecNumber evidence="12">5.6.2.1</ecNumber>
    </recommendedName>
    <alternativeName>
        <fullName evidence="12">DNA topoisomerase I</fullName>
    </alternativeName>
</protein>
<feature type="domain" description="Topo IA-type catalytic" evidence="15">
    <location>
        <begin position="157"/>
        <end position="567"/>
    </location>
</feature>
<evidence type="ECO:0000259" key="14">
    <source>
        <dbReference type="PROSITE" id="PS50880"/>
    </source>
</evidence>
<evidence type="ECO:0000256" key="11">
    <source>
        <dbReference type="ARBA" id="ARBA00023235"/>
    </source>
</evidence>
<gene>
    <name evidence="12" type="primary">topA</name>
    <name evidence="16" type="ORF">AVDCRST_MAG14-2419</name>
</gene>
<dbReference type="InterPro" id="IPR013825">
    <property type="entry name" value="Topo_IA_cen_sub2"/>
</dbReference>
<keyword evidence="4" id="KW-0479">Metal-binding</keyword>
<dbReference type="PROSITE" id="PS50880">
    <property type="entry name" value="TOPRIM"/>
    <property type="match status" value="1"/>
</dbReference>
<proteinExistence type="inferred from homology"/>
<comment type="similarity">
    <text evidence="3 12">Belongs to the type IA topoisomerase family.</text>
</comment>
<dbReference type="PROSITE" id="PS00396">
    <property type="entry name" value="TOPO_IA_1"/>
    <property type="match status" value="1"/>
</dbReference>
<dbReference type="GO" id="GO:0006265">
    <property type="term" value="P:DNA topological change"/>
    <property type="evidence" value="ECO:0007669"/>
    <property type="project" value="UniProtKB-UniRule"/>
</dbReference>
<dbReference type="GO" id="GO:0005694">
    <property type="term" value="C:chromosome"/>
    <property type="evidence" value="ECO:0007669"/>
    <property type="project" value="InterPro"/>
</dbReference>
<organism evidence="16">
    <name type="scientific">uncultured Rubrobacteraceae bacterium</name>
    <dbReference type="NCBI Taxonomy" id="349277"/>
    <lineage>
        <taxon>Bacteria</taxon>
        <taxon>Bacillati</taxon>
        <taxon>Actinomycetota</taxon>
        <taxon>Rubrobacteria</taxon>
        <taxon>Rubrobacterales</taxon>
        <taxon>Rubrobacteraceae</taxon>
        <taxon>environmental samples</taxon>
    </lineage>
</organism>
<dbReference type="Pfam" id="PF01396">
    <property type="entry name" value="Zn_ribbon_Top1"/>
    <property type="match status" value="1"/>
</dbReference>
<dbReference type="GO" id="GO:0003917">
    <property type="term" value="F:DNA topoisomerase type I (single strand cut, ATP-independent) activity"/>
    <property type="evidence" value="ECO:0007669"/>
    <property type="project" value="UniProtKB-UniRule"/>
</dbReference>
<dbReference type="InterPro" id="IPR034144">
    <property type="entry name" value="TOPRIM_TopoIII"/>
</dbReference>
<dbReference type="FunFam" id="1.10.290.10:FF:000003">
    <property type="entry name" value="DNA topoisomerase"/>
    <property type="match status" value="1"/>
</dbReference>
<keyword evidence="7" id="KW-0862">Zinc</keyword>
<evidence type="ECO:0000256" key="12">
    <source>
        <dbReference type="HAMAP-Rule" id="MF_00952"/>
    </source>
</evidence>
<feature type="site" description="Interaction with DNA" evidence="12">
    <location>
        <position position="167"/>
    </location>
</feature>
<accession>A0A6J4R0U7</accession>
<evidence type="ECO:0000256" key="4">
    <source>
        <dbReference type="ARBA" id="ARBA00022723"/>
    </source>
</evidence>
<evidence type="ECO:0000256" key="5">
    <source>
        <dbReference type="ARBA" id="ARBA00022737"/>
    </source>
</evidence>
<dbReference type="InterPro" id="IPR013824">
    <property type="entry name" value="Topo_IA_cen_sub1"/>
</dbReference>
<evidence type="ECO:0000256" key="1">
    <source>
        <dbReference type="ARBA" id="ARBA00000213"/>
    </source>
</evidence>
<feature type="compositionally biased region" description="Basic and acidic residues" evidence="13">
    <location>
        <begin position="726"/>
        <end position="741"/>
    </location>
</feature>
<feature type="region of interest" description="Disordered" evidence="13">
    <location>
        <begin position="677"/>
        <end position="741"/>
    </location>
</feature>
<dbReference type="Pfam" id="PF01131">
    <property type="entry name" value="Topoisom_bac"/>
    <property type="match status" value="1"/>
</dbReference>
<sequence>MRLIISEKANAAKKIAQFLAEGPVKDGKHRSVPHHTFQWKGEECVSVGLKGHVLNPEYPEEYSNWQKVEPSSLIDAEIRKSVSEKGVAEAVRALSKKADAVIIATDFDREGELIGVEALSLAFEANPKLMDNVQRARFSALTKGEVTRAFDELVEVSRELAAAGEARQDIDLIWGATLTRWVSRATKRYGSAFLSVGRVQSPTLVLISERERERRAFTPEPYWEIEANLQNGEAFTARHAAGRFKEEEAAKAAYKSLTETARVTEVKEKSATRPAPIPFNTTGFLTAAANIGISPSRAARLAEDLYTDGYISYPRTDNTVYPSSLEMREVLGQLKRVEDVGQHVERLLKSEKLSPTRGKKETTDHPPIYPTGYASKKALRDDQWKIYQLVVRRFLATLSSPAKTLRTTVRLESGGEPLVAGGTVVTEEGWLAVYPYGRRADEEMPKLSEGQEVRVTGTELFSKETQPPGRYGQGRLLRVMEDLGLGTKATRPSIIQNLYDRGYVHDDPLVPTETGMAVAQALKDFASEIATHEMTSELERSMDEISEGRISKDSVVDRSRDVLREVYDHLESSQEEFADIVWSGIREDSVLGPCKKCGENLTIRRAKKSGKRFAGCSGYPDCDQTYSLPPRGEIVPLGTLCDACGSPEIKVIGGRRPWITCIDMQCPKQEERRQAAAAAKAAKEAEAKAKAAAEAEGGAAEGDETASKATRKKPATRKSAVRKAPVKKEPVEAREPVKSTT</sequence>
<comment type="catalytic activity">
    <reaction evidence="1 12">
        <text>ATP-independent breakage of single-stranded DNA, followed by passage and rejoining.</text>
        <dbReference type="EC" id="5.6.2.1"/>
    </reaction>
</comment>
<dbReference type="InterPro" id="IPR005739">
    <property type="entry name" value="TopoI_arch"/>
</dbReference>
<dbReference type="GO" id="GO:0003677">
    <property type="term" value="F:DNA binding"/>
    <property type="evidence" value="ECO:0007669"/>
    <property type="project" value="UniProtKB-KW"/>
</dbReference>
<dbReference type="CDD" id="cd00186">
    <property type="entry name" value="TOP1Ac"/>
    <property type="match status" value="1"/>
</dbReference>
<evidence type="ECO:0000313" key="16">
    <source>
        <dbReference type="EMBL" id="CAA9460873.1"/>
    </source>
</evidence>
<feature type="site" description="Interaction with DNA" evidence="12">
    <location>
        <position position="501"/>
    </location>
</feature>
<reference evidence="16" key="1">
    <citation type="submission" date="2020-02" db="EMBL/GenBank/DDBJ databases">
        <authorList>
            <person name="Meier V. D."/>
        </authorList>
    </citation>
    <scope>NUCLEOTIDE SEQUENCE</scope>
    <source>
        <strain evidence="16">AVDCRST_MAG14</strain>
    </source>
</reference>
<evidence type="ECO:0000256" key="3">
    <source>
        <dbReference type="ARBA" id="ARBA00009446"/>
    </source>
</evidence>
<keyword evidence="10 12" id="KW-0238">DNA-binding</keyword>
<keyword evidence="11 12" id="KW-0413">Isomerase</keyword>
<evidence type="ECO:0000256" key="10">
    <source>
        <dbReference type="ARBA" id="ARBA00023125"/>
    </source>
</evidence>
<feature type="site" description="Interaction with DNA" evidence="12">
    <location>
        <position position="315"/>
    </location>
</feature>
<feature type="site" description="Interaction with DNA" evidence="12">
    <location>
        <position position="52"/>
    </location>
</feature>
<dbReference type="InterPro" id="IPR003601">
    <property type="entry name" value="Topo_IA_2"/>
</dbReference>
<dbReference type="Gene3D" id="3.30.65.10">
    <property type="entry name" value="Bacterial Topoisomerase I, domain 1"/>
    <property type="match status" value="1"/>
</dbReference>
<dbReference type="InterPro" id="IPR023405">
    <property type="entry name" value="Topo_IA_core_domain"/>
</dbReference>
<dbReference type="InterPro" id="IPR023406">
    <property type="entry name" value="Topo_IA_AS"/>
</dbReference>
<dbReference type="GO" id="GO:0006310">
    <property type="term" value="P:DNA recombination"/>
    <property type="evidence" value="ECO:0007669"/>
    <property type="project" value="TreeGrafter"/>
</dbReference>
<dbReference type="EMBL" id="CADCVG010000099">
    <property type="protein sequence ID" value="CAA9460873.1"/>
    <property type="molecule type" value="Genomic_DNA"/>
</dbReference>
<evidence type="ECO:0000256" key="8">
    <source>
        <dbReference type="ARBA" id="ARBA00022842"/>
    </source>
</evidence>
<feature type="compositionally biased region" description="Basic residues" evidence="13">
    <location>
        <begin position="709"/>
        <end position="725"/>
    </location>
</feature>
<dbReference type="SMART" id="SM00437">
    <property type="entry name" value="TOP1Ac"/>
    <property type="match status" value="1"/>
</dbReference>
<dbReference type="PROSITE" id="PS52039">
    <property type="entry name" value="TOPO_IA_2"/>
    <property type="match status" value="1"/>
</dbReference>
<dbReference type="NCBIfam" id="TIGR01057">
    <property type="entry name" value="topA_arch"/>
    <property type="match status" value="1"/>
</dbReference>
<dbReference type="InterPro" id="IPR000380">
    <property type="entry name" value="Topo_IA"/>
</dbReference>
<dbReference type="Gene3D" id="2.70.20.10">
    <property type="entry name" value="Topoisomerase I, domain 3"/>
    <property type="match status" value="1"/>
</dbReference>
<dbReference type="CDD" id="cd03362">
    <property type="entry name" value="TOPRIM_TopoIA_TopoIII"/>
    <property type="match status" value="1"/>
</dbReference>
<feature type="compositionally biased region" description="Basic and acidic residues" evidence="13">
    <location>
        <begin position="681"/>
        <end position="693"/>
    </location>
</feature>
<dbReference type="SMART" id="SM00436">
    <property type="entry name" value="TOP1Bc"/>
    <property type="match status" value="1"/>
</dbReference>
<dbReference type="InterPro" id="IPR013826">
    <property type="entry name" value="Topo_IA_cen_sub3"/>
</dbReference>
<feature type="site" description="Interaction with DNA" evidence="12">
    <location>
        <position position="171"/>
    </location>
</feature>
<dbReference type="EC" id="5.6.2.1" evidence="12"/>
<dbReference type="Gene3D" id="1.10.460.10">
    <property type="entry name" value="Topoisomerase I, domain 2"/>
    <property type="match status" value="1"/>
</dbReference>
<dbReference type="Gene3D" id="1.10.290.10">
    <property type="entry name" value="Topoisomerase I, domain 4"/>
    <property type="match status" value="1"/>
</dbReference>
<keyword evidence="6" id="KW-0863">Zinc-finger</keyword>
<dbReference type="GO" id="GO:0008270">
    <property type="term" value="F:zinc ion binding"/>
    <property type="evidence" value="ECO:0007669"/>
    <property type="project" value="UniProtKB-KW"/>
</dbReference>
<evidence type="ECO:0000256" key="7">
    <source>
        <dbReference type="ARBA" id="ARBA00022833"/>
    </source>
</evidence>
<name>A0A6J4R0U7_9ACTN</name>
<feature type="active site" description="O-(5'-phospho-DNA)-tyrosine intermediate" evidence="12">
    <location>
        <position position="313"/>
    </location>
</feature>
<comment type="function">
    <text evidence="12">Releases the supercoiling and torsional tension of DNA, which is introduced during the DNA replication and transcription, by transiently cleaving and rejoining one strand of the DNA duplex. Introduces a single-strand break via transesterification at a target site in duplex DNA. The scissile phosphodiester is attacked by the catalytic tyrosine of the enzyme, resulting in the formation of a DNA-(5'-phosphotyrosyl)-enzyme intermediate and the expulsion of a 3'-OH DNA strand. The free DNA strand then undergoes passage around the unbroken strand, thus removing DNA supercoils. Finally, in the religation step, the DNA 3'-OH attacks the covalent intermediate to expel the active-site tyrosine and restore the DNA phosphodiester backbone.</text>
</comment>